<name>A0A6A5DAT6_SCHHA</name>
<comment type="similarity">
    <text evidence="1">Belongs to the eukaryotic ribosomal protein eL8 family.</text>
</comment>
<dbReference type="InterPro" id="IPR004038">
    <property type="entry name" value="Ribosomal_eL8/eL30/eS12/Gad45"/>
</dbReference>
<dbReference type="Gene3D" id="3.30.1330.30">
    <property type="match status" value="1"/>
</dbReference>
<reference evidence="3" key="2">
    <citation type="journal article" date="2019" name="Gigascience">
        <title>High-quality Schistosoma haematobium genome achieved by single-molecule and long-range sequencing.</title>
        <authorList>
            <person name="Stroehlein A.J."/>
            <person name="Korhonen P.K."/>
            <person name="Chong T.M."/>
            <person name="Lim Y.L."/>
            <person name="Chan K.G."/>
            <person name="Webster B."/>
            <person name="Rollinson D."/>
            <person name="Brindley P.J."/>
            <person name="Gasser R.B."/>
            <person name="Young N.D."/>
        </authorList>
    </citation>
    <scope>NUCLEOTIDE SEQUENCE</scope>
</reference>
<dbReference type="InterPro" id="IPR029064">
    <property type="entry name" value="Ribosomal_eL30-like_sf"/>
</dbReference>
<dbReference type="KEGG" id="shx:MS3_00007321"/>
<keyword evidence="2" id="KW-0687">Ribonucleoprotein</keyword>
<dbReference type="PROSITE" id="PS01082">
    <property type="entry name" value="RIBOSOMAL_L7AE"/>
    <property type="match status" value="1"/>
</dbReference>
<protein>
    <submittedName>
        <fullName evidence="3">SnoRNA-binding protein, variant 2</fullName>
    </submittedName>
</protein>
<reference evidence="3" key="1">
    <citation type="journal article" date="2012" name="Nat. Genet.">
        <title>Whole-genome sequence of Schistosoma haematobium.</title>
        <authorList>
            <person name="Young N.D."/>
            <person name="Jex A.R."/>
            <person name="Li B."/>
            <person name="Liu S."/>
            <person name="Yang L."/>
            <person name="Xiong Z."/>
            <person name="Li Y."/>
            <person name="Cantacessi C."/>
            <person name="Hall R.S."/>
            <person name="Xu X."/>
            <person name="Chen F."/>
            <person name="Wu X."/>
            <person name="Zerlotini A."/>
            <person name="Oliveira G."/>
            <person name="Hofmann A."/>
            <person name="Zhang G."/>
            <person name="Fang X."/>
            <person name="Kang Y."/>
            <person name="Campbell B.E."/>
            <person name="Loukas A."/>
            <person name="Ranganathan S."/>
            <person name="Rollinson D."/>
            <person name="Rinaldi G."/>
            <person name="Brindley P.J."/>
            <person name="Yang H."/>
            <person name="Wang J."/>
            <person name="Wang J."/>
            <person name="Gasser R.B."/>
        </authorList>
    </citation>
    <scope>NUCLEOTIDE SEQUENCE</scope>
</reference>
<dbReference type="InterPro" id="IPR004037">
    <property type="entry name" value="Ribosomal_eL8-like_CS"/>
</dbReference>
<dbReference type="PRINTS" id="PR00881">
    <property type="entry name" value="L7ARS6FAMILY"/>
</dbReference>
<sequence length="179" mass="19975">MITFFGKNSKSHTTLSCLSCRHTPLYISMMEIEINSDLSGDQNRPERTYEEQIQCVGVFAQPMASKKLTKRLYKLARKAKRVKKTDVGIKAILKAIEKKGVSGIVVLAGDISPFDLISHVPLVCEEHDIPYCYVPSKFDLGACVSSVTPIPIVFITRDEQYGDLYDKCYTAVDALPLPL</sequence>
<dbReference type="Proteomes" id="UP000471633">
    <property type="component" value="Unassembled WGS sequence"/>
</dbReference>
<dbReference type="SUPFAM" id="SSF55315">
    <property type="entry name" value="L30e-like"/>
    <property type="match status" value="1"/>
</dbReference>
<dbReference type="InterPro" id="IPR018492">
    <property type="entry name" value="Ribosomal_eL8/Nhp2"/>
</dbReference>
<evidence type="ECO:0000256" key="1">
    <source>
        <dbReference type="ARBA" id="ARBA00007337"/>
    </source>
</evidence>
<dbReference type="RefSeq" id="XP_012794764.2">
    <property type="nucleotide sequence ID" value="XM_012939310.3"/>
</dbReference>
<proteinExistence type="inferred from homology"/>
<accession>A0A6A5DAT6</accession>
<dbReference type="CTD" id="24590850"/>
<dbReference type="Pfam" id="PF01248">
    <property type="entry name" value="Ribosomal_L7Ae"/>
    <property type="match status" value="1"/>
</dbReference>
<dbReference type="GeneID" id="24590850"/>
<dbReference type="EMBL" id="AMPZ03000001">
    <property type="protein sequence ID" value="KAH9594628.1"/>
    <property type="molecule type" value="Genomic_DNA"/>
</dbReference>
<reference evidence="3" key="4">
    <citation type="journal article" date="2022" name="PLoS Pathog.">
        <title>Chromosome-level genome of Schistosoma haematobium underpins genome-wide explorations of molecular variation.</title>
        <authorList>
            <person name="Stroehlein A.J."/>
            <person name="Korhonen P.K."/>
            <person name="Lee V.V."/>
            <person name="Ralph S.A."/>
            <person name="Mentink-Kane M."/>
            <person name="You H."/>
            <person name="McManus D.P."/>
            <person name="Tchuente L.T."/>
            <person name="Stothard J.R."/>
            <person name="Kaur P."/>
            <person name="Dudchenko O."/>
            <person name="Aiden E.L."/>
            <person name="Yang B."/>
            <person name="Yang H."/>
            <person name="Emery A.M."/>
            <person name="Webster B.L."/>
            <person name="Brindley P.J."/>
            <person name="Rollinson D."/>
            <person name="Chang B.C.H."/>
            <person name="Gasser R.B."/>
            <person name="Young N.D."/>
        </authorList>
    </citation>
    <scope>NUCLEOTIDE SEQUENCE</scope>
</reference>
<evidence type="ECO:0000256" key="2">
    <source>
        <dbReference type="ARBA" id="ARBA00023274"/>
    </source>
</evidence>
<gene>
    <name evidence="3" type="primary">NHP2_1</name>
    <name evidence="3" type="ORF">MS3_00007321</name>
</gene>
<dbReference type="AlphaFoldDB" id="A0A6A5DAT6"/>
<organism evidence="3 4">
    <name type="scientific">Schistosoma haematobium</name>
    <name type="common">Blood fluke</name>
    <dbReference type="NCBI Taxonomy" id="6185"/>
    <lineage>
        <taxon>Eukaryota</taxon>
        <taxon>Metazoa</taxon>
        <taxon>Spiralia</taxon>
        <taxon>Lophotrochozoa</taxon>
        <taxon>Platyhelminthes</taxon>
        <taxon>Trematoda</taxon>
        <taxon>Digenea</taxon>
        <taxon>Strigeidida</taxon>
        <taxon>Schistosomatoidea</taxon>
        <taxon>Schistosomatidae</taxon>
        <taxon>Schistosoma</taxon>
    </lineage>
</organism>
<dbReference type="GO" id="GO:0042254">
    <property type="term" value="P:ribosome biogenesis"/>
    <property type="evidence" value="ECO:0007669"/>
    <property type="project" value="InterPro"/>
</dbReference>
<reference evidence="3" key="3">
    <citation type="submission" date="2021-06" db="EMBL/GenBank/DDBJ databases">
        <title>Chromosome-level genome assembly for S. haematobium.</title>
        <authorList>
            <person name="Stroehlein A.J."/>
        </authorList>
    </citation>
    <scope>NUCLEOTIDE SEQUENCE</scope>
</reference>
<evidence type="ECO:0000313" key="4">
    <source>
        <dbReference type="Proteomes" id="UP000471633"/>
    </source>
</evidence>
<evidence type="ECO:0000313" key="3">
    <source>
        <dbReference type="EMBL" id="KAH9594628.1"/>
    </source>
</evidence>
<comment type="caution">
    <text evidence="3">The sequence shown here is derived from an EMBL/GenBank/DDBJ whole genome shotgun (WGS) entry which is preliminary data.</text>
</comment>
<keyword evidence="4" id="KW-1185">Reference proteome</keyword>
<dbReference type="GO" id="GO:1990904">
    <property type="term" value="C:ribonucleoprotein complex"/>
    <property type="evidence" value="ECO:0007669"/>
    <property type="project" value="UniProtKB-KW"/>
</dbReference>